<dbReference type="FunCoup" id="A0A1X2HRH3">
    <property type="interactions" value="40"/>
</dbReference>
<evidence type="ECO:0000313" key="2">
    <source>
        <dbReference type="EMBL" id="ORZ01486.1"/>
    </source>
</evidence>
<keyword evidence="3" id="KW-1185">Reference proteome</keyword>
<dbReference type="Pfam" id="PF01722">
    <property type="entry name" value="BolA"/>
    <property type="match status" value="1"/>
</dbReference>
<dbReference type="InterPro" id="IPR002634">
    <property type="entry name" value="BolA"/>
</dbReference>
<dbReference type="OMA" id="CLGGFGK"/>
<dbReference type="InterPro" id="IPR036065">
    <property type="entry name" value="BolA-like_sf"/>
</dbReference>
<dbReference type="STRING" id="13706.A0A1X2HRH3"/>
<organism evidence="2 3">
    <name type="scientific">Syncephalastrum racemosum</name>
    <name type="common">Filamentous fungus</name>
    <dbReference type="NCBI Taxonomy" id="13706"/>
    <lineage>
        <taxon>Eukaryota</taxon>
        <taxon>Fungi</taxon>
        <taxon>Fungi incertae sedis</taxon>
        <taxon>Mucoromycota</taxon>
        <taxon>Mucoromycotina</taxon>
        <taxon>Mucoromycetes</taxon>
        <taxon>Mucorales</taxon>
        <taxon>Syncephalastraceae</taxon>
        <taxon>Syncephalastrum</taxon>
    </lineage>
</organism>
<dbReference type="Proteomes" id="UP000242180">
    <property type="component" value="Unassembled WGS sequence"/>
</dbReference>
<name>A0A1X2HRH3_SYNRA</name>
<dbReference type="PANTHER" id="PTHR46230">
    <property type="match status" value="1"/>
</dbReference>
<dbReference type="EMBL" id="MCGN01000002">
    <property type="protein sequence ID" value="ORZ01486.1"/>
    <property type="molecule type" value="Genomic_DNA"/>
</dbReference>
<dbReference type="GO" id="GO:0044572">
    <property type="term" value="P:[4Fe-4S] cluster assembly"/>
    <property type="evidence" value="ECO:0007669"/>
    <property type="project" value="TreeGrafter"/>
</dbReference>
<gene>
    <name evidence="2" type="ORF">BCR43DRAFT_487009</name>
</gene>
<dbReference type="GO" id="GO:0005759">
    <property type="term" value="C:mitochondrial matrix"/>
    <property type="evidence" value="ECO:0007669"/>
    <property type="project" value="TreeGrafter"/>
</dbReference>
<dbReference type="PIRSF" id="PIRSF003113">
    <property type="entry name" value="BolA"/>
    <property type="match status" value="1"/>
</dbReference>
<dbReference type="Gene3D" id="3.30.300.90">
    <property type="entry name" value="BolA-like"/>
    <property type="match status" value="1"/>
</dbReference>
<dbReference type="OrthoDB" id="411584at2759"/>
<protein>
    <submittedName>
        <fullName evidence="2">Bola-like protein-domain-containing protein</fullName>
    </submittedName>
</protein>
<reference evidence="2 3" key="1">
    <citation type="submission" date="2016-07" db="EMBL/GenBank/DDBJ databases">
        <title>Pervasive Adenine N6-methylation of Active Genes in Fungi.</title>
        <authorList>
            <consortium name="DOE Joint Genome Institute"/>
            <person name="Mondo S.J."/>
            <person name="Dannebaum R.O."/>
            <person name="Kuo R.C."/>
            <person name="Labutti K."/>
            <person name="Haridas S."/>
            <person name="Kuo A."/>
            <person name="Salamov A."/>
            <person name="Ahrendt S.R."/>
            <person name="Lipzen A."/>
            <person name="Sullivan W."/>
            <person name="Andreopoulos W.B."/>
            <person name="Clum A."/>
            <person name="Lindquist E."/>
            <person name="Daum C."/>
            <person name="Ramamoorthy G.K."/>
            <person name="Gryganskyi A."/>
            <person name="Culley D."/>
            <person name="Magnuson J.K."/>
            <person name="James T.Y."/>
            <person name="O'Malley M.A."/>
            <person name="Stajich J.E."/>
            <person name="Spatafora J.W."/>
            <person name="Visel A."/>
            <person name="Grigoriev I.V."/>
        </authorList>
    </citation>
    <scope>NUCLEOTIDE SEQUENCE [LARGE SCALE GENOMIC DNA]</scope>
    <source>
        <strain evidence="2 3">NRRL 2496</strain>
    </source>
</reference>
<comment type="caution">
    <text evidence="2">The sequence shown here is derived from an EMBL/GenBank/DDBJ whole genome shotgun (WGS) entry which is preliminary data.</text>
</comment>
<accession>A0A1X2HRH3</accession>
<dbReference type="AlphaFoldDB" id="A0A1X2HRH3"/>
<sequence>MASSSDKGPTYTSIESKINEALHPSFLEIINESHLHAHHAPMRGNTNPETHFRVTVVSEEFAGKPLMKRHRMIYDLLAPELEAGLHALSLRTKTQAEMEKAST</sequence>
<dbReference type="SUPFAM" id="SSF82657">
    <property type="entry name" value="BolA-like"/>
    <property type="match status" value="1"/>
</dbReference>
<dbReference type="PANTHER" id="PTHR46230:SF7">
    <property type="entry name" value="BOLA-LIKE PROTEIN 1"/>
    <property type="match status" value="1"/>
</dbReference>
<comment type="similarity">
    <text evidence="1">Belongs to the BolA/IbaG family.</text>
</comment>
<proteinExistence type="inferred from homology"/>
<evidence type="ECO:0000313" key="3">
    <source>
        <dbReference type="Proteomes" id="UP000242180"/>
    </source>
</evidence>
<evidence type="ECO:0000256" key="1">
    <source>
        <dbReference type="RuleBase" id="RU003860"/>
    </source>
</evidence>
<dbReference type="InParanoid" id="A0A1X2HRH3"/>